<accession>A0ABU7D2X5</accession>
<proteinExistence type="predicted"/>
<dbReference type="Proteomes" id="UP001352852">
    <property type="component" value="Unassembled WGS sequence"/>
</dbReference>
<name>A0ABU7D2X5_9TELE</name>
<dbReference type="PANTHER" id="PTHR33198:SF20">
    <property type="entry name" value="RETROTRANSPOSON GAG DOMAIN-CONTAINING PROTEIN"/>
    <property type="match status" value="1"/>
</dbReference>
<keyword evidence="2" id="KW-1185">Reference proteome</keyword>
<organism evidence="1 2">
    <name type="scientific">Characodon lateralis</name>
    <dbReference type="NCBI Taxonomy" id="208331"/>
    <lineage>
        <taxon>Eukaryota</taxon>
        <taxon>Metazoa</taxon>
        <taxon>Chordata</taxon>
        <taxon>Craniata</taxon>
        <taxon>Vertebrata</taxon>
        <taxon>Euteleostomi</taxon>
        <taxon>Actinopterygii</taxon>
        <taxon>Neopterygii</taxon>
        <taxon>Teleostei</taxon>
        <taxon>Neoteleostei</taxon>
        <taxon>Acanthomorphata</taxon>
        <taxon>Ovalentaria</taxon>
        <taxon>Atherinomorphae</taxon>
        <taxon>Cyprinodontiformes</taxon>
        <taxon>Goodeidae</taxon>
        <taxon>Characodon</taxon>
    </lineage>
</organism>
<dbReference type="PANTHER" id="PTHR33198">
    <property type="entry name" value="ANK_REP_REGION DOMAIN-CONTAINING PROTEIN-RELATED"/>
    <property type="match status" value="1"/>
</dbReference>
<sequence length="167" mass="18449">MVLLHALGTEGQRLFYTLPNTGDTFPASISALKEHFVPKELAATCDFGNMEEQLLRDQLIERVANTRIRDRILLELDLTFAKATTLALQIENGLRDANVLSDASAAGASAPVRGIQKQSKQSRSWDMTSRHRILFLPRFKLQVTAVPALAVDLPTTSLTTLHALLLK</sequence>
<evidence type="ECO:0000313" key="1">
    <source>
        <dbReference type="EMBL" id="MED6269287.1"/>
    </source>
</evidence>
<gene>
    <name evidence="1" type="ORF">CHARACLAT_031545</name>
</gene>
<evidence type="ECO:0000313" key="2">
    <source>
        <dbReference type="Proteomes" id="UP001352852"/>
    </source>
</evidence>
<reference evidence="1 2" key="1">
    <citation type="submission" date="2021-06" db="EMBL/GenBank/DDBJ databases">
        <authorList>
            <person name="Palmer J.M."/>
        </authorList>
    </citation>
    <scope>NUCLEOTIDE SEQUENCE [LARGE SCALE GENOMIC DNA]</scope>
    <source>
        <strain evidence="1 2">CL_MEX2019</strain>
        <tissue evidence="1">Muscle</tissue>
    </source>
</reference>
<protein>
    <submittedName>
        <fullName evidence="1">Uncharacterized protein</fullName>
    </submittedName>
</protein>
<dbReference type="EMBL" id="JAHUTJ010013336">
    <property type="protein sequence ID" value="MED6269287.1"/>
    <property type="molecule type" value="Genomic_DNA"/>
</dbReference>
<comment type="caution">
    <text evidence="1">The sequence shown here is derived from an EMBL/GenBank/DDBJ whole genome shotgun (WGS) entry which is preliminary data.</text>
</comment>